<reference evidence="2 3" key="1">
    <citation type="submission" date="2017-11" db="EMBL/GenBank/DDBJ databases">
        <title>Bacterial isolate from king chilli rhizosphere.</title>
        <authorList>
            <person name="Takhelmayum P."/>
            <person name="Sarangthem I."/>
        </authorList>
    </citation>
    <scope>NUCLEOTIDE SEQUENCE [LARGE SCALE GENOMIC DNA]</scope>
    <source>
        <strain evidence="3">t26</strain>
    </source>
</reference>
<gene>
    <name evidence="2" type="ORF">CWD94_12775</name>
</gene>
<organism evidence="2 3">
    <name type="scientific">Lysinibacillus xylanilyticus</name>
    <dbReference type="NCBI Taxonomy" id="582475"/>
    <lineage>
        <taxon>Bacteria</taxon>
        <taxon>Bacillati</taxon>
        <taxon>Bacillota</taxon>
        <taxon>Bacilli</taxon>
        <taxon>Bacillales</taxon>
        <taxon>Bacillaceae</taxon>
        <taxon>Lysinibacillus</taxon>
    </lineage>
</organism>
<dbReference type="AlphaFoldDB" id="A0A2M9Q5R3"/>
<sequence length="457" mass="53560">MKIIVYAGPSIQKQEIVSILPDAKVLPPIKRGSLLVQDLNIGDIVIIIDGYFQQTASIQHMEILDCLQKGVTIIGCSSMGALRAAELTDYGVIGIGIIYQVYRHGLITGDDEVGILHETQKYEAFSDALIDIRLNLKKALDMNIIDNSIYDELIRLLKNQWFGNRSYSFIFHWLGEQYGKQSRERLETFLINYRVNFKYEDAVEALKLVERITRPKKLDFKNETGFLNGLKNEYSFIRNSKIREVDIINYCRLFENNFPSIYKKASMMGILTFLNSDYRKYTYEVINKLTSTNIYIKWLKKNNLTIEEVTPFLALDIFIKREKNGCLLSTVINELQDHEYIDSDISEDNINSYLSPLRIYPGIHWLRPLIVHLKMRGIYEKSYELLVEEEQNNEYSFTKTLSDKDIVDYYSRVWKVSESSFPMALKERLFFDKSEFLNVVKNPIFYKRLVEFYEFKE</sequence>
<name>A0A2M9Q5R3_9BACI</name>
<dbReference type="InterPro" id="IPR012924">
    <property type="entry name" value="TfuA_core"/>
</dbReference>
<dbReference type="Proteomes" id="UP000232101">
    <property type="component" value="Unassembled WGS sequence"/>
</dbReference>
<dbReference type="RefSeq" id="WP_100543382.1">
    <property type="nucleotide sequence ID" value="NZ_PHQY01000612.1"/>
</dbReference>
<comment type="caution">
    <text evidence="2">The sequence shown here is derived from an EMBL/GenBank/DDBJ whole genome shotgun (WGS) entry which is preliminary data.</text>
</comment>
<feature type="domain" description="TfuA-like core" evidence="1">
    <location>
        <begin position="49"/>
        <end position="166"/>
    </location>
</feature>
<accession>A0A2M9Q5R3</accession>
<evidence type="ECO:0000313" key="2">
    <source>
        <dbReference type="EMBL" id="PJO43417.1"/>
    </source>
</evidence>
<protein>
    <recommendedName>
        <fullName evidence="1">TfuA-like core domain-containing protein</fullName>
    </recommendedName>
</protein>
<proteinExistence type="predicted"/>
<evidence type="ECO:0000313" key="3">
    <source>
        <dbReference type="Proteomes" id="UP000232101"/>
    </source>
</evidence>
<evidence type="ECO:0000259" key="1">
    <source>
        <dbReference type="Pfam" id="PF07812"/>
    </source>
</evidence>
<dbReference type="Pfam" id="PF07812">
    <property type="entry name" value="TfuA"/>
    <property type="match status" value="1"/>
</dbReference>
<dbReference type="EMBL" id="PHQY01000612">
    <property type="protein sequence ID" value="PJO43417.1"/>
    <property type="molecule type" value="Genomic_DNA"/>
</dbReference>